<evidence type="ECO:0000313" key="3">
    <source>
        <dbReference type="Proteomes" id="UP000887104"/>
    </source>
</evidence>
<comment type="caution">
    <text evidence="2">The sequence shown here is derived from an EMBL/GenBank/DDBJ whole genome shotgun (WGS) entry which is preliminary data.</text>
</comment>
<proteinExistence type="predicted"/>
<reference evidence="2" key="1">
    <citation type="submission" date="2021-05" db="EMBL/GenBank/DDBJ databases">
        <title>Molecular characterization for Shewanella algae harboring chromosomal blaOXA-55-like strains isolated from clinical and environment sample.</title>
        <authorList>
            <person name="Ohama Y."/>
            <person name="Aoki K."/>
            <person name="Harada S."/>
            <person name="Moriya K."/>
            <person name="Ishii Y."/>
            <person name="Tateda K."/>
        </authorList>
    </citation>
    <scope>NUCLEOTIDE SEQUENCE</scope>
    <source>
        <strain evidence="2">JCM 11563</strain>
    </source>
</reference>
<sequence>MSMVMYWRQFMPRVGTRKLYQLIKPQLVEQGIKLGRDGLFQYLKQQDMLVKPRKNYTKTTNSHHWLRKHPNLLKDKIVQRVEEVLVSDITYVKSDEGTHYLSLVTDAYSRKIMGYELSHEMKASDVVKALDMTVKNRQTTGHIIHHSDRGIQYCSEEYQKALAANGMTPSMTDGYDCYQNAQAERVNGILKHEFLLCRCRTMEELRTLVKESIEIYNQLRPHLSLGMKTPNEVHEKASWEYQLA</sequence>
<keyword evidence="3" id="KW-1185">Reference proteome</keyword>
<dbReference type="EMBL" id="BPEY01000248">
    <property type="protein sequence ID" value="GIU52847.1"/>
    <property type="molecule type" value="Genomic_DNA"/>
</dbReference>
<dbReference type="PROSITE" id="PS50994">
    <property type="entry name" value="INTEGRASE"/>
    <property type="match status" value="1"/>
</dbReference>
<dbReference type="PANTHER" id="PTHR46889:SF5">
    <property type="entry name" value="INTEGRASE PROTEIN"/>
    <property type="match status" value="1"/>
</dbReference>
<dbReference type="PANTHER" id="PTHR46889">
    <property type="entry name" value="TRANSPOSASE INSF FOR INSERTION SEQUENCE IS3B-RELATED"/>
    <property type="match status" value="1"/>
</dbReference>
<name>A0ABQ4PSA4_9GAMM</name>
<protein>
    <submittedName>
        <fullName evidence="2">Integrase</fullName>
    </submittedName>
</protein>
<dbReference type="InterPro" id="IPR012337">
    <property type="entry name" value="RNaseH-like_sf"/>
</dbReference>
<dbReference type="NCBIfam" id="NF033516">
    <property type="entry name" value="transpos_IS3"/>
    <property type="match status" value="1"/>
</dbReference>
<feature type="domain" description="Integrase catalytic" evidence="1">
    <location>
        <begin position="66"/>
        <end position="238"/>
    </location>
</feature>
<evidence type="ECO:0000259" key="1">
    <source>
        <dbReference type="PROSITE" id="PS50994"/>
    </source>
</evidence>
<gene>
    <name evidence="2" type="ORF">TUM4438_46390</name>
</gene>
<dbReference type="InterPro" id="IPR050900">
    <property type="entry name" value="Transposase_IS3/IS150/IS904"/>
</dbReference>
<accession>A0ABQ4PSA4</accession>
<dbReference type="InterPro" id="IPR048020">
    <property type="entry name" value="Transpos_IS3"/>
</dbReference>
<dbReference type="Gene3D" id="3.30.420.10">
    <property type="entry name" value="Ribonuclease H-like superfamily/Ribonuclease H"/>
    <property type="match status" value="1"/>
</dbReference>
<dbReference type="InterPro" id="IPR001584">
    <property type="entry name" value="Integrase_cat-core"/>
</dbReference>
<evidence type="ECO:0000313" key="2">
    <source>
        <dbReference type="EMBL" id="GIU52847.1"/>
    </source>
</evidence>
<organism evidence="2 3">
    <name type="scientific">Shewanella sairae</name>
    <dbReference type="NCBI Taxonomy" id="190310"/>
    <lineage>
        <taxon>Bacteria</taxon>
        <taxon>Pseudomonadati</taxon>
        <taxon>Pseudomonadota</taxon>
        <taxon>Gammaproteobacteria</taxon>
        <taxon>Alteromonadales</taxon>
        <taxon>Shewanellaceae</taxon>
        <taxon>Shewanella</taxon>
    </lineage>
</organism>
<dbReference type="Pfam" id="PF00665">
    <property type="entry name" value="rve"/>
    <property type="match status" value="1"/>
</dbReference>
<dbReference type="Proteomes" id="UP000887104">
    <property type="component" value="Unassembled WGS sequence"/>
</dbReference>
<dbReference type="SUPFAM" id="SSF53098">
    <property type="entry name" value="Ribonuclease H-like"/>
    <property type="match status" value="1"/>
</dbReference>
<dbReference type="InterPro" id="IPR036397">
    <property type="entry name" value="RNaseH_sf"/>
</dbReference>